<reference evidence="2 3" key="1">
    <citation type="submission" date="2019-07" db="EMBL/GenBank/DDBJ databases">
        <title>Georgenia wutianyii sp. nov. and Georgenia *** sp. nov. isolated from plateau pika (Ochotona curzoniae) in the Qinghai-Tibet plateau of China.</title>
        <authorList>
            <person name="Tian Z."/>
        </authorList>
    </citation>
    <scope>NUCLEOTIDE SEQUENCE [LARGE SCALE GENOMIC DNA]</scope>
    <source>
        <strain evidence="2 3">Z446</strain>
    </source>
</reference>
<dbReference type="AlphaFoldDB" id="A0A552WKH5"/>
<dbReference type="InterPro" id="IPR000600">
    <property type="entry name" value="ROK"/>
</dbReference>
<comment type="similarity">
    <text evidence="1">Belongs to the ROK (NagC/XylR) family.</text>
</comment>
<protein>
    <submittedName>
        <fullName evidence="2">ROK family protein</fullName>
    </submittedName>
</protein>
<comment type="caution">
    <text evidence="2">The sequence shown here is derived from an EMBL/GenBank/DDBJ whole genome shotgun (WGS) entry which is preliminary data.</text>
</comment>
<evidence type="ECO:0000256" key="1">
    <source>
        <dbReference type="ARBA" id="ARBA00006479"/>
    </source>
</evidence>
<organism evidence="2 3">
    <name type="scientific">Georgenia yuyongxinii</name>
    <dbReference type="NCBI Taxonomy" id="2589797"/>
    <lineage>
        <taxon>Bacteria</taxon>
        <taxon>Bacillati</taxon>
        <taxon>Actinomycetota</taxon>
        <taxon>Actinomycetes</taxon>
        <taxon>Micrococcales</taxon>
        <taxon>Bogoriellaceae</taxon>
        <taxon>Georgenia</taxon>
    </lineage>
</organism>
<keyword evidence="3" id="KW-1185">Reference proteome</keyword>
<dbReference type="Gene3D" id="3.30.420.40">
    <property type="match status" value="2"/>
</dbReference>
<proteinExistence type="inferred from homology"/>
<name>A0A552WKH5_9MICO</name>
<dbReference type="InterPro" id="IPR043129">
    <property type="entry name" value="ATPase_NBD"/>
</dbReference>
<sequence>MTSHGEDDISRGGRGGVDCVIGVDLGGTKTAAAVVDAAGTVGPVRTVATPAHDGPEVILDTVAALVTAVGRDAAARAEADGRPAPTVRAVGIGTAGVVDVTAGTIVSATDALTGWPGTDVAGGIRRRLAPELGELPVFVENDVDAHAAGEAWLGAAAGSPSALVVAVGTGVGGSVVLGGHALRGAHHVAGEMGHVPTPGAEGLRCPCGRLGHLEALGSGPALHRRYLALGGDTASPDTRDVVARAAAGDALAARAVRDSAAAVGRATAGIVTVLDPAVVVVGGGMAGAGPLWWDAMETALRAELVDVLADVPVRPAALGGDAPIVGAARGAWDLLGKH</sequence>
<dbReference type="Pfam" id="PF00480">
    <property type="entry name" value="ROK"/>
    <property type="match status" value="1"/>
</dbReference>
<evidence type="ECO:0000313" key="2">
    <source>
        <dbReference type="EMBL" id="TRW42993.1"/>
    </source>
</evidence>
<dbReference type="SUPFAM" id="SSF53067">
    <property type="entry name" value="Actin-like ATPase domain"/>
    <property type="match status" value="1"/>
</dbReference>
<evidence type="ECO:0000313" key="3">
    <source>
        <dbReference type="Proteomes" id="UP000318693"/>
    </source>
</evidence>
<gene>
    <name evidence="2" type="ORF">FJ693_19460</name>
</gene>
<dbReference type="EMBL" id="VJXR01000114">
    <property type="protein sequence ID" value="TRW42993.1"/>
    <property type="molecule type" value="Genomic_DNA"/>
</dbReference>
<dbReference type="PANTHER" id="PTHR18964:SF169">
    <property type="entry name" value="N-ACETYLMANNOSAMINE KINASE"/>
    <property type="match status" value="1"/>
</dbReference>
<dbReference type="PANTHER" id="PTHR18964">
    <property type="entry name" value="ROK (REPRESSOR, ORF, KINASE) FAMILY"/>
    <property type="match status" value="1"/>
</dbReference>
<dbReference type="Proteomes" id="UP000318693">
    <property type="component" value="Unassembled WGS sequence"/>
</dbReference>
<accession>A0A552WKH5</accession>